<comment type="similarity">
    <text evidence="1">Belongs to the 5'(3')-deoxyribonucleotidase family.</text>
</comment>
<protein>
    <submittedName>
        <fullName evidence="2">5'(3')-deoxyribonucleotidase</fullName>
    </submittedName>
</protein>
<proteinExistence type="inferred from homology"/>
<dbReference type="PANTHER" id="PTHR16504">
    <property type="entry name" value="5'(3')-DEOXYRIBONUCLEOTIDASE"/>
    <property type="match status" value="1"/>
</dbReference>
<gene>
    <name evidence="2" type="primary">yorS</name>
    <name evidence="2" type="ORF">GCM10007854_13010</name>
</gene>
<dbReference type="Proteomes" id="UP001161390">
    <property type="component" value="Unassembled WGS sequence"/>
</dbReference>
<dbReference type="RefSeq" id="WP_284370835.1">
    <property type="nucleotide sequence ID" value="NZ_BSNJ01000002.1"/>
</dbReference>
<dbReference type="InterPro" id="IPR010708">
    <property type="entry name" value="5'(3')-deoxyribonucleotidase"/>
</dbReference>
<dbReference type="PANTHER" id="PTHR16504:SF4">
    <property type="entry name" value="5'(3')-DEOXYRIBONUCLEOTIDASE"/>
    <property type="match status" value="1"/>
</dbReference>
<name>A0ABQ5V184_9PROT</name>
<dbReference type="InterPro" id="IPR036412">
    <property type="entry name" value="HAD-like_sf"/>
</dbReference>
<dbReference type="SUPFAM" id="SSF56784">
    <property type="entry name" value="HAD-like"/>
    <property type="match status" value="1"/>
</dbReference>
<dbReference type="InterPro" id="IPR023214">
    <property type="entry name" value="HAD_sf"/>
</dbReference>
<organism evidence="2 3">
    <name type="scientific">Algimonas porphyrae</name>
    <dbReference type="NCBI Taxonomy" id="1128113"/>
    <lineage>
        <taxon>Bacteria</taxon>
        <taxon>Pseudomonadati</taxon>
        <taxon>Pseudomonadota</taxon>
        <taxon>Alphaproteobacteria</taxon>
        <taxon>Maricaulales</taxon>
        <taxon>Robiginitomaculaceae</taxon>
        <taxon>Algimonas</taxon>
    </lineage>
</organism>
<sequence length="185" mass="21494">MSDDKRNLLSRPMIAVDMDHVMADTGSYLCDWLNERYDTSHDNESFVSLLSCLPDDQKQAMVAHVAEGSLMRDLPLMEGCREVLEDLNERFAITICTAAMEFPNTIAPKIDWLDRHFPFLERQLFIFCGYKQVLGTHYLVDDSPKHFNGFQGIPLLYDAPHNQAVSEYRRVTDWNDIQRYFASRH</sequence>
<accession>A0ABQ5V184</accession>
<dbReference type="Pfam" id="PF06941">
    <property type="entry name" value="NT5C"/>
    <property type="match status" value="1"/>
</dbReference>
<dbReference type="EMBL" id="BSNJ01000002">
    <property type="protein sequence ID" value="GLQ20346.1"/>
    <property type="molecule type" value="Genomic_DNA"/>
</dbReference>
<comment type="caution">
    <text evidence="2">The sequence shown here is derived from an EMBL/GenBank/DDBJ whole genome shotgun (WGS) entry which is preliminary data.</text>
</comment>
<dbReference type="Gene3D" id="1.10.40.40">
    <property type="entry name" value="Deoxyribonucleotidase, domain 2"/>
    <property type="match status" value="1"/>
</dbReference>
<dbReference type="Gene3D" id="3.40.50.1000">
    <property type="entry name" value="HAD superfamily/HAD-like"/>
    <property type="match status" value="1"/>
</dbReference>
<reference evidence="2" key="1">
    <citation type="journal article" date="2014" name="Int. J. Syst. Evol. Microbiol.">
        <title>Complete genome of a new Firmicutes species belonging to the dominant human colonic microbiota ('Ruminococcus bicirculans') reveals two chromosomes and a selective capacity to utilize plant glucans.</title>
        <authorList>
            <consortium name="NISC Comparative Sequencing Program"/>
            <person name="Wegmann U."/>
            <person name="Louis P."/>
            <person name="Goesmann A."/>
            <person name="Henrissat B."/>
            <person name="Duncan S.H."/>
            <person name="Flint H.J."/>
        </authorList>
    </citation>
    <scope>NUCLEOTIDE SEQUENCE</scope>
    <source>
        <strain evidence="2">NBRC 108216</strain>
    </source>
</reference>
<reference evidence="2" key="2">
    <citation type="submission" date="2023-01" db="EMBL/GenBank/DDBJ databases">
        <title>Draft genome sequence of Algimonas porphyrae strain NBRC 108216.</title>
        <authorList>
            <person name="Sun Q."/>
            <person name="Mori K."/>
        </authorList>
    </citation>
    <scope>NUCLEOTIDE SEQUENCE</scope>
    <source>
        <strain evidence="2">NBRC 108216</strain>
    </source>
</reference>
<evidence type="ECO:0000313" key="2">
    <source>
        <dbReference type="EMBL" id="GLQ20346.1"/>
    </source>
</evidence>
<evidence type="ECO:0000256" key="1">
    <source>
        <dbReference type="ARBA" id="ARBA00009589"/>
    </source>
</evidence>
<keyword evidence="3" id="KW-1185">Reference proteome</keyword>
<evidence type="ECO:0000313" key="3">
    <source>
        <dbReference type="Proteomes" id="UP001161390"/>
    </source>
</evidence>